<dbReference type="EMBL" id="JAVLET010000015">
    <property type="protein sequence ID" value="KAL0465743.1"/>
    <property type="molecule type" value="Genomic_DNA"/>
</dbReference>
<comment type="caution">
    <text evidence="1">The sequence shown here is derived from an EMBL/GenBank/DDBJ whole genome shotgun (WGS) entry which is preliminary data.</text>
</comment>
<reference evidence="1 2" key="1">
    <citation type="submission" date="2023-09" db="EMBL/GenBank/DDBJ databases">
        <title>Multi-omics analysis of a traditional fermented food reveals byproduct-associated fungal strains for waste-to-food upcycling.</title>
        <authorList>
            <consortium name="Lawrence Berkeley National Laboratory"/>
            <person name="Rekdal V.M."/>
            <person name="Villalobos-Escobedo J.M."/>
            <person name="Rodriguez-Valeron N."/>
            <person name="Garcia M.O."/>
            <person name="Vasquez D.P."/>
            <person name="Damayanti I."/>
            <person name="Sorensen P.M."/>
            <person name="Baidoo E.E."/>
            <person name="De Carvalho A.C."/>
            <person name="Riley R."/>
            <person name="Lipzen A."/>
            <person name="He G."/>
            <person name="Yan M."/>
            <person name="Haridas S."/>
            <person name="Daum C."/>
            <person name="Yoshinaga Y."/>
            <person name="Ng V."/>
            <person name="Grigoriev I.V."/>
            <person name="Munk R."/>
            <person name="Nuraida L."/>
            <person name="Wijaya C.H."/>
            <person name="Morales P.-C."/>
            <person name="Keasling J.D."/>
        </authorList>
    </citation>
    <scope>NUCLEOTIDE SEQUENCE [LARGE SCALE GENOMIC DNA]</scope>
    <source>
        <strain evidence="1 2">FGSC 2613</strain>
    </source>
</reference>
<evidence type="ECO:0000313" key="1">
    <source>
        <dbReference type="EMBL" id="KAL0465743.1"/>
    </source>
</evidence>
<protein>
    <submittedName>
        <fullName evidence="1">Uncharacterized protein</fullName>
    </submittedName>
</protein>
<dbReference type="Proteomes" id="UP001451303">
    <property type="component" value="Unassembled WGS sequence"/>
</dbReference>
<proteinExistence type="predicted"/>
<evidence type="ECO:0000313" key="2">
    <source>
        <dbReference type="Proteomes" id="UP001451303"/>
    </source>
</evidence>
<name>A0ABR3CZ76_NEUIN</name>
<organism evidence="1 2">
    <name type="scientific">Neurospora intermedia</name>
    <dbReference type="NCBI Taxonomy" id="5142"/>
    <lineage>
        <taxon>Eukaryota</taxon>
        <taxon>Fungi</taxon>
        <taxon>Dikarya</taxon>
        <taxon>Ascomycota</taxon>
        <taxon>Pezizomycotina</taxon>
        <taxon>Sordariomycetes</taxon>
        <taxon>Sordariomycetidae</taxon>
        <taxon>Sordariales</taxon>
        <taxon>Sordariaceae</taxon>
        <taxon>Neurospora</taxon>
    </lineage>
</organism>
<gene>
    <name evidence="1" type="ORF">QR685DRAFT_581784</name>
</gene>
<sequence length="131" mass="14649">MILWVRDVPGFQWILPESQTSRLSPEQMGAQLRDCFACLQYGTIVYNHTSSLFLNPATMEEDLVSCQLPASLAYCSTDLKHLWVVTNELSPGASATPSRDLMHVTCTDLTSSHGAVLCRWGTVHKYFPTRV</sequence>
<keyword evidence="2" id="KW-1185">Reference proteome</keyword>
<accession>A0ABR3CZ76</accession>